<dbReference type="HAMAP" id="MF_01974">
    <property type="entry name" value="MetAP_1"/>
    <property type="match status" value="1"/>
</dbReference>
<keyword evidence="4 6" id="KW-0479">Metal-binding</keyword>
<dbReference type="EC" id="3.4.11.18" evidence="6 7"/>
<dbReference type="InterPro" id="IPR036005">
    <property type="entry name" value="Creatinase/aminopeptidase-like"/>
</dbReference>
<feature type="binding site" evidence="6">
    <location>
        <position position="96"/>
    </location>
    <ligand>
        <name>a divalent metal cation</name>
        <dbReference type="ChEBI" id="CHEBI:60240"/>
        <label>1</label>
    </ligand>
</feature>
<evidence type="ECO:0000313" key="10">
    <source>
        <dbReference type="Proteomes" id="UP000280696"/>
    </source>
</evidence>
<evidence type="ECO:0000256" key="3">
    <source>
        <dbReference type="ARBA" id="ARBA00022670"/>
    </source>
</evidence>
<evidence type="ECO:0000256" key="2">
    <source>
        <dbReference type="ARBA" id="ARBA00022438"/>
    </source>
</evidence>
<dbReference type="GO" id="GO:0006508">
    <property type="term" value="P:proteolysis"/>
    <property type="evidence" value="ECO:0007669"/>
    <property type="project" value="UniProtKB-KW"/>
</dbReference>
<evidence type="ECO:0000313" key="9">
    <source>
        <dbReference type="EMBL" id="RKI94153.1"/>
    </source>
</evidence>
<evidence type="ECO:0000259" key="8">
    <source>
        <dbReference type="Pfam" id="PF00557"/>
    </source>
</evidence>
<dbReference type="PRINTS" id="PR00599">
    <property type="entry name" value="MAPEPTIDASE"/>
</dbReference>
<reference evidence="9 10" key="1">
    <citation type="submission" date="2018-09" db="EMBL/GenBank/DDBJ databases">
        <title>Murine metabolic-syndrome-specific gut microbial biobank.</title>
        <authorList>
            <person name="Liu C."/>
        </authorList>
    </citation>
    <scope>NUCLEOTIDE SEQUENCE [LARGE SCALE GENOMIC DNA]</scope>
    <source>
        <strain evidence="9 10">0.1xD8-82</strain>
    </source>
</reference>
<sequence length="256" mass="28281">MAVTIKSEREIELMRKSGRILARVHMELGKAIKPGISTWDINVLGEELIRSYGCIPNFLNYNGYPASICVSVNDEVVHGIPSKKRILKEGDIVSLDAGLICEGYHSDAARTYPVGEISGEAAKLIAVTKRSFFAGIRYAKAGCYLHDISNAIAAYCGKYRYGVVRDLVGHGIGTSLHEDPPIPNFRQWRRGIKLCPGMTLAIEPMVNIGSHKVVWLEDDWTVATRDGSLSAHYENTVLITEGEPEILTLLPEQKKN</sequence>
<proteinExistence type="inferred from homology"/>
<feature type="binding site" evidence="6">
    <location>
        <position position="177"/>
    </location>
    <ligand>
        <name>substrate</name>
    </ligand>
</feature>
<name>A0A3A9B338_9FIRM</name>
<comment type="function">
    <text evidence="1 6">Removes the N-terminal methionine from nascent proteins. The N-terminal methionine is often cleaved when the second residue in the primary sequence is small and uncharged (Met-Ala-, Cys, Gly, Pro, Ser, Thr, or Val). Requires deformylation of the N(alpha)-formylated initiator methionine before it can be hydrolyzed.</text>
</comment>
<feature type="binding site" evidence="6">
    <location>
        <position position="234"/>
    </location>
    <ligand>
        <name>a divalent metal cation</name>
        <dbReference type="ChEBI" id="CHEBI:60240"/>
        <label>1</label>
    </ligand>
</feature>
<feature type="binding site" evidence="6">
    <location>
        <position position="78"/>
    </location>
    <ligand>
        <name>substrate</name>
    </ligand>
</feature>
<evidence type="ECO:0000256" key="4">
    <source>
        <dbReference type="ARBA" id="ARBA00022723"/>
    </source>
</evidence>
<dbReference type="GO" id="GO:0004239">
    <property type="term" value="F:initiator methionyl aminopeptidase activity"/>
    <property type="evidence" value="ECO:0007669"/>
    <property type="project" value="UniProtKB-UniRule"/>
</dbReference>
<evidence type="ECO:0000256" key="7">
    <source>
        <dbReference type="RuleBase" id="RU003653"/>
    </source>
</evidence>
<comment type="caution">
    <text evidence="9">The sequence shown here is derived from an EMBL/GenBank/DDBJ whole genome shotgun (WGS) entry which is preliminary data.</text>
</comment>
<feature type="binding site" evidence="6">
    <location>
        <position position="234"/>
    </location>
    <ligand>
        <name>a divalent metal cation</name>
        <dbReference type="ChEBI" id="CHEBI:60240"/>
        <label>2</label>
        <note>catalytic</note>
    </ligand>
</feature>
<dbReference type="InterPro" id="IPR001714">
    <property type="entry name" value="Pept_M24_MAP"/>
</dbReference>
<comment type="similarity">
    <text evidence="6">Belongs to the peptidase M24A family. Methionine aminopeptidase type 1 subfamily.</text>
</comment>
<dbReference type="GO" id="GO:0005829">
    <property type="term" value="C:cytosol"/>
    <property type="evidence" value="ECO:0007669"/>
    <property type="project" value="TreeGrafter"/>
</dbReference>
<dbReference type="EMBL" id="RAYQ01000001">
    <property type="protein sequence ID" value="RKI94153.1"/>
    <property type="molecule type" value="Genomic_DNA"/>
</dbReference>
<dbReference type="Proteomes" id="UP000280696">
    <property type="component" value="Unassembled WGS sequence"/>
</dbReference>
<evidence type="ECO:0000256" key="5">
    <source>
        <dbReference type="ARBA" id="ARBA00022801"/>
    </source>
</evidence>
<keyword evidence="10" id="KW-1185">Reference proteome</keyword>
<feature type="binding site" evidence="6">
    <location>
        <position position="203"/>
    </location>
    <ligand>
        <name>a divalent metal cation</name>
        <dbReference type="ChEBI" id="CHEBI:60240"/>
        <label>2</label>
        <note>catalytic</note>
    </ligand>
</feature>
<dbReference type="NCBIfam" id="TIGR00500">
    <property type="entry name" value="met_pdase_I"/>
    <property type="match status" value="1"/>
</dbReference>
<gene>
    <name evidence="6 9" type="primary">map</name>
    <name evidence="9" type="ORF">D7V94_00820</name>
</gene>
<accession>A0A3A9B338</accession>
<dbReference type="SUPFAM" id="SSF55920">
    <property type="entry name" value="Creatinase/aminopeptidase"/>
    <property type="match status" value="1"/>
</dbReference>
<dbReference type="PANTHER" id="PTHR43330:SF27">
    <property type="entry name" value="METHIONINE AMINOPEPTIDASE"/>
    <property type="match status" value="1"/>
</dbReference>
<protein>
    <recommendedName>
        <fullName evidence="6 7">Methionine aminopeptidase</fullName>
        <shortName evidence="6">MAP</shortName>
        <shortName evidence="6">MetAP</shortName>
        <ecNumber evidence="6 7">3.4.11.18</ecNumber>
    </recommendedName>
    <alternativeName>
        <fullName evidence="6">Peptidase M</fullName>
    </alternativeName>
</protein>
<keyword evidence="5 6" id="KW-0378">Hydrolase</keyword>
<dbReference type="CDD" id="cd01086">
    <property type="entry name" value="MetAP1"/>
    <property type="match status" value="1"/>
</dbReference>
<comment type="cofactor">
    <cofactor evidence="6">
        <name>Co(2+)</name>
        <dbReference type="ChEBI" id="CHEBI:48828"/>
    </cofactor>
    <cofactor evidence="6">
        <name>Zn(2+)</name>
        <dbReference type="ChEBI" id="CHEBI:29105"/>
    </cofactor>
    <cofactor evidence="6">
        <name>Mn(2+)</name>
        <dbReference type="ChEBI" id="CHEBI:29035"/>
    </cofactor>
    <cofactor evidence="6">
        <name>Fe(2+)</name>
        <dbReference type="ChEBI" id="CHEBI:29033"/>
    </cofactor>
    <text evidence="6">Binds 2 divalent metal cations per subunit. Has a high-affinity and a low affinity metal-binding site. The true nature of the physiological cofactor is under debate. The enzyme is active with cobalt, zinc, manganese or divalent iron ions. Most likely, methionine aminopeptidases function as mononuclear Fe(2+)-metalloproteases under physiological conditions, and the catalytically relevant metal-binding site has been assigned to the histidine-containing high-affinity site.</text>
</comment>
<keyword evidence="2 6" id="KW-0031">Aminopeptidase</keyword>
<dbReference type="InterPro" id="IPR000994">
    <property type="entry name" value="Pept_M24"/>
</dbReference>
<dbReference type="Gene3D" id="3.90.230.10">
    <property type="entry name" value="Creatinase/methionine aminopeptidase superfamily"/>
    <property type="match status" value="1"/>
</dbReference>
<dbReference type="AlphaFoldDB" id="A0A3A9B338"/>
<feature type="binding site" evidence="6">
    <location>
        <position position="107"/>
    </location>
    <ligand>
        <name>a divalent metal cation</name>
        <dbReference type="ChEBI" id="CHEBI:60240"/>
        <label>1</label>
    </ligand>
</feature>
<dbReference type="OrthoDB" id="9802055at2"/>
<evidence type="ECO:0000256" key="6">
    <source>
        <dbReference type="HAMAP-Rule" id="MF_01974"/>
    </source>
</evidence>
<evidence type="ECO:0000256" key="1">
    <source>
        <dbReference type="ARBA" id="ARBA00002521"/>
    </source>
</evidence>
<comment type="subunit">
    <text evidence="6">Monomer.</text>
</comment>
<keyword evidence="3 6" id="KW-0645">Protease</keyword>
<feature type="binding site" evidence="6">
    <location>
        <position position="170"/>
    </location>
    <ligand>
        <name>a divalent metal cation</name>
        <dbReference type="ChEBI" id="CHEBI:60240"/>
        <label>2</label>
        <note>catalytic</note>
    </ligand>
</feature>
<dbReference type="InterPro" id="IPR002467">
    <property type="entry name" value="Pept_M24A_MAP1"/>
</dbReference>
<feature type="domain" description="Peptidase M24" evidence="8">
    <location>
        <begin position="12"/>
        <end position="241"/>
    </location>
</feature>
<dbReference type="Pfam" id="PF00557">
    <property type="entry name" value="Peptidase_M24"/>
    <property type="match status" value="1"/>
</dbReference>
<comment type="catalytic activity">
    <reaction evidence="6 7">
        <text>Release of N-terminal amino acids, preferentially methionine, from peptides and arylamides.</text>
        <dbReference type="EC" id="3.4.11.18"/>
    </reaction>
</comment>
<dbReference type="GO" id="GO:0070006">
    <property type="term" value="F:metalloaminopeptidase activity"/>
    <property type="evidence" value="ECO:0007669"/>
    <property type="project" value="UniProtKB-UniRule"/>
</dbReference>
<dbReference type="PANTHER" id="PTHR43330">
    <property type="entry name" value="METHIONINE AMINOPEPTIDASE"/>
    <property type="match status" value="1"/>
</dbReference>
<dbReference type="RefSeq" id="WP_120465879.1">
    <property type="nucleotide sequence ID" value="NZ_RAYQ01000001.1"/>
</dbReference>
<feature type="binding site" evidence="6">
    <location>
        <position position="107"/>
    </location>
    <ligand>
        <name>a divalent metal cation</name>
        <dbReference type="ChEBI" id="CHEBI:60240"/>
        <label>2</label>
        <note>catalytic</note>
    </ligand>
</feature>
<organism evidence="9 10">
    <name type="scientific">Parablautia intestinalis</name>
    <dbReference type="NCBI Taxonomy" id="2320100"/>
    <lineage>
        <taxon>Bacteria</taxon>
        <taxon>Bacillati</taxon>
        <taxon>Bacillota</taxon>
        <taxon>Clostridia</taxon>
        <taxon>Lachnospirales</taxon>
        <taxon>Lachnospiraceae</taxon>
        <taxon>Parablautia</taxon>
    </lineage>
</organism>
<dbReference type="GO" id="GO:0046872">
    <property type="term" value="F:metal ion binding"/>
    <property type="evidence" value="ECO:0007669"/>
    <property type="project" value="UniProtKB-UniRule"/>
</dbReference>